<dbReference type="Proteomes" id="UP000115720">
    <property type="component" value="Segment"/>
</dbReference>
<accession>A0A0D3R146</accession>
<sequence length="52" mass="5941">MPNYFSPPVQQPHTINLPFSLEVHIIACGDNMMTLSLEPHQNEINLSSYEKN</sequence>
<reference evidence="1 2" key="1">
    <citation type="journal article" date="2015" name="PLoS Pathog.">
        <title>Evolution of genome size and complexity in the rhabdoviridae.</title>
        <authorList>
            <person name="Walker P.J."/>
            <person name="Firth C."/>
            <person name="Widen S.G."/>
            <person name="Blasdell K.R."/>
            <person name="Guzman H."/>
            <person name="Wood T.G."/>
            <person name="Paradkar P.N."/>
            <person name="Holmes E.C."/>
            <person name="Tesh R.B."/>
            <person name="Vasilakis N."/>
        </authorList>
    </citation>
    <scope>NUCLEOTIDE SEQUENCE [LARGE SCALE GENOMIC DNA]</scope>
    <source>
        <strain evidence="1">TRVL9223</strain>
    </source>
</reference>
<protein>
    <submittedName>
        <fullName evidence="1">Uncharacterized protein</fullName>
    </submittedName>
</protein>
<proteinExistence type="predicted"/>
<name>A0A0D3R146_9RHAB</name>
<dbReference type="EMBL" id="KM204987">
    <property type="protein sequence ID" value="AJR28316.1"/>
    <property type="molecule type" value="Viral_cRNA"/>
</dbReference>
<dbReference type="GeneID" id="80533755"/>
<evidence type="ECO:0000313" key="1">
    <source>
        <dbReference type="EMBL" id="AJR28316.1"/>
    </source>
</evidence>
<organism evidence="1 2">
    <name type="scientific">Aruac virus</name>
    <dbReference type="NCBI Taxonomy" id="1272961"/>
    <lineage>
        <taxon>Viruses</taxon>
        <taxon>Riboviria</taxon>
        <taxon>Orthornavirae</taxon>
        <taxon>Negarnaviricota</taxon>
        <taxon>Haploviricotina</taxon>
        <taxon>Monjiviricetes</taxon>
        <taxon>Mononegavirales</taxon>
        <taxon>Rhabdoviridae</taxon>
        <taxon>Alpharhabdovirinae</taxon>
        <taxon>Arurhavirus</taxon>
        <taxon>Arurhavirus aruac</taxon>
    </lineage>
</organism>
<keyword evidence="2" id="KW-1185">Reference proteome</keyword>
<dbReference type="KEGG" id="vg:80533755"/>
<evidence type="ECO:0000313" key="2">
    <source>
        <dbReference type="Proteomes" id="UP000115720"/>
    </source>
</evidence>
<dbReference type="RefSeq" id="YP_010796309.1">
    <property type="nucleotide sequence ID" value="NC_075981.1"/>
</dbReference>